<accession>W6U8D6</accession>
<organism evidence="1 2">
    <name type="scientific">Echinococcus granulosus</name>
    <name type="common">Hydatid tapeworm</name>
    <dbReference type="NCBI Taxonomy" id="6210"/>
    <lineage>
        <taxon>Eukaryota</taxon>
        <taxon>Metazoa</taxon>
        <taxon>Spiralia</taxon>
        <taxon>Lophotrochozoa</taxon>
        <taxon>Platyhelminthes</taxon>
        <taxon>Cestoda</taxon>
        <taxon>Eucestoda</taxon>
        <taxon>Cyclophyllidea</taxon>
        <taxon>Taeniidae</taxon>
        <taxon>Echinococcus</taxon>
        <taxon>Echinococcus granulosus group</taxon>
    </lineage>
</organism>
<comment type="caution">
    <text evidence="1">The sequence shown here is derived from an EMBL/GenBank/DDBJ whole genome shotgun (WGS) entry which is preliminary data.</text>
</comment>
<keyword evidence="2" id="KW-1185">Reference proteome</keyword>
<gene>
    <name evidence="1" type="ORF">EGR_10454</name>
</gene>
<reference evidence="1 2" key="1">
    <citation type="journal article" date="2013" name="Nat. Genet.">
        <title>The genome of the hydatid tapeworm Echinococcus granulosus.</title>
        <authorList>
            <person name="Zheng H."/>
            <person name="Zhang W."/>
            <person name="Zhang L."/>
            <person name="Zhang Z."/>
            <person name="Li J."/>
            <person name="Lu G."/>
            <person name="Zhu Y."/>
            <person name="Wang Y."/>
            <person name="Huang Y."/>
            <person name="Liu J."/>
            <person name="Kang H."/>
            <person name="Chen J."/>
            <person name="Wang L."/>
            <person name="Chen A."/>
            <person name="Yu S."/>
            <person name="Gao Z."/>
            <person name="Jin L."/>
            <person name="Gu W."/>
            <person name="Wang Z."/>
            <person name="Zhao L."/>
            <person name="Shi B."/>
            <person name="Wen H."/>
            <person name="Lin R."/>
            <person name="Jones M.K."/>
            <person name="Brejova B."/>
            <person name="Vinar T."/>
            <person name="Zhao G."/>
            <person name="McManus D.P."/>
            <person name="Chen Z."/>
            <person name="Zhou Y."/>
            <person name="Wang S."/>
        </authorList>
    </citation>
    <scope>NUCLEOTIDE SEQUENCE [LARGE SCALE GENOMIC DNA]</scope>
</reference>
<dbReference type="EMBL" id="APAU02000221">
    <property type="protein sequence ID" value="EUB54692.1"/>
    <property type="molecule type" value="Genomic_DNA"/>
</dbReference>
<protein>
    <submittedName>
        <fullName evidence="1">Uncharacterized protein</fullName>
    </submittedName>
</protein>
<evidence type="ECO:0000313" key="2">
    <source>
        <dbReference type="Proteomes" id="UP000019149"/>
    </source>
</evidence>
<dbReference type="Proteomes" id="UP000019149">
    <property type="component" value="Unassembled WGS sequence"/>
</dbReference>
<sequence length="301" mass="35711">MFNSGQVLNDGLSSINATKVEDLDNACKNLRLGKECLREVWESSYLFLSSKHKKHLTLGKEREMQTHNKNDERWLPREIRIFAVVYREPYNEVYSINNPEEPLTHFERLHEICLKYFNSSLTPIKVHILEILLQFMHKKNTVGAKWGRLLKTSSDINEAYFYQFCIMSAGWGEFYSEGYCNTSLLFLDFSKSMFMECLGSIIVKLPPRRLFLTRWFLLQPFSMYCLFISELGRLDLTYNFVESIIVMALNIQKILKVTRLFKGREMELRRCRYFMTLNLIVHFKPVFWLNGKNDFKSLSRH</sequence>
<dbReference type="CTD" id="36346169"/>
<dbReference type="KEGG" id="egl:EGR_10454"/>
<dbReference type="GeneID" id="36346169"/>
<dbReference type="AlphaFoldDB" id="W6U8D6"/>
<evidence type="ECO:0000313" key="1">
    <source>
        <dbReference type="EMBL" id="EUB54692.1"/>
    </source>
</evidence>
<name>W6U8D6_ECHGR</name>
<proteinExistence type="predicted"/>
<dbReference type="RefSeq" id="XP_024345888.1">
    <property type="nucleotide sequence ID" value="XM_024499703.1"/>
</dbReference>